<dbReference type="Proteomes" id="UP000232323">
    <property type="component" value="Unassembled WGS sequence"/>
</dbReference>
<keyword evidence="3" id="KW-1185">Reference proteome</keyword>
<protein>
    <submittedName>
        <fullName evidence="2">Uncharacterized protein</fullName>
    </submittedName>
</protein>
<reference evidence="2 3" key="1">
    <citation type="submission" date="2017-08" db="EMBL/GenBank/DDBJ databases">
        <title>Acidophilic green algal genome provides insights into adaptation to an acidic environment.</title>
        <authorList>
            <person name="Hirooka S."/>
            <person name="Hirose Y."/>
            <person name="Kanesaki Y."/>
            <person name="Higuchi S."/>
            <person name="Fujiwara T."/>
            <person name="Onuma R."/>
            <person name="Era A."/>
            <person name="Ohbayashi R."/>
            <person name="Uzuka A."/>
            <person name="Nozaki H."/>
            <person name="Yoshikawa H."/>
            <person name="Miyagishima S.Y."/>
        </authorList>
    </citation>
    <scope>NUCLEOTIDE SEQUENCE [LARGE SCALE GENOMIC DNA]</scope>
    <source>
        <strain evidence="2 3">NIES-2499</strain>
    </source>
</reference>
<keyword evidence="1" id="KW-0812">Transmembrane</keyword>
<name>A0A250WSV3_9CHLO</name>
<dbReference type="OrthoDB" id="541031at2759"/>
<comment type="caution">
    <text evidence="2">The sequence shown here is derived from an EMBL/GenBank/DDBJ whole genome shotgun (WGS) entry which is preliminary data.</text>
</comment>
<dbReference type="EMBL" id="BEGY01000005">
    <property type="protein sequence ID" value="GAX73779.1"/>
    <property type="molecule type" value="Genomic_DNA"/>
</dbReference>
<keyword evidence="1" id="KW-1133">Transmembrane helix</keyword>
<sequence>MSFAFKPHQVVEVSASSNPKDVIGAIVNASAPAKSASNPNRWFQFAFFFIIVFGMILWFREEIYTMTTDVQKHPILAGIESLQIHKYLGSQWVFGSEKDADDEIDDAMLEKMEELRANSSAVQFVVASVLNATESVVQSAGNSSKSAFLRSMFRR</sequence>
<proteinExistence type="predicted"/>
<gene>
    <name evidence="2" type="ORF">CEUSTIGMA_g1230.t1</name>
</gene>
<evidence type="ECO:0000313" key="3">
    <source>
        <dbReference type="Proteomes" id="UP000232323"/>
    </source>
</evidence>
<feature type="transmembrane region" description="Helical" evidence="1">
    <location>
        <begin position="42"/>
        <end position="59"/>
    </location>
</feature>
<accession>A0A250WSV3</accession>
<keyword evidence="1" id="KW-0472">Membrane</keyword>
<dbReference type="AlphaFoldDB" id="A0A250WSV3"/>
<organism evidence="2 3">
    <name type="scientific">Chlamydomonas eustigma</name>
    <dbReference type="NCBI Taxonomy" id="1157962"/>
    <lineage>
        <taxon>Eukaryota</taxon>
        <taxon>Viridiplantae</taxon>
        <taxon>Chlorophyta</taxon>
        <taxon>core chlorophytes</taxon>
        <taxon>Chlorophyceae</taxon>
        <taxon>CS clade</taxon>
        <taxon>Chlamydomonadales</taxon>
        <taxon>Chlamydomonadaceae</taxon>
        <taxon>Chlamydomonas</taxon>
    </lineage>
</organism>
<evidence type="ECO:0000313" key="2">
    <source>
        <dbReference type="EMBL" id="GAX73779.1"/>
    </source>
</evidence>
<evidence type="ECO:0000256" key="1">
    <source>
        <dbReference type="SAM" id="Phobius"/>
    </source>
</evidence>